<evidence type="ECO:0000256" key="5">
    <source>
        <dbReference type="ARBA" id="ARBA00022775"/>
    </source>
</evidence>
<feature type="domain" description="T-SNARE coiled-coil homology" evidence="9">
    <location>
        <begin position="160"/>
        <end position="222"/>
    </location>
</feature>
<dbReference type="Pfam" id="PF00804">
    <property type="entry name" value="Syntaxin"/>
    <property type="match status" value="1"/>
</dbReference>
<evidence type="ECO:0000256" key="1">
    <source>
        <dbReference type="ARBA" id="ARBA00004211"/>
    </source>
</evidence>
<dbReference type="EMBL" id="KK112938">
    <property type="protein sequence ID" value="KFM58905.1"/>
    <property type="molecule type" value="Genomic_DNA"/>
</dbReference>
<evidence type="ECO:0000256" key="6">
    <source>
        <dbReference type="ARBA" id="ARBA00022989"/>
    </source>
</evidence>
<dbReference type="GO" id="GO:0005886">
    <property type="term" value="C:plasma membrane"/>
    <property type="evidence" value="ECO:0007669"/>
    <property type="project" value="TreeGrafter"/>
</dbReference>
<dbReference type="STRING" id="407821.A0A087T1B6"/>
<keyword evidence="5" id="KW-0532">Neurotransmitter transport</keyword>
<dbReference type="SMART" id="SM00503">
    <property type="entry name" value="SynN"/>
    <property type="match status" value="1"/>
</dbReference>
<keyword evidence="8" id="KW-0175">Coiled coil</keyword>
<dbReference type="Gene3D" id="1.20.5.110">
    <property type="match status" value="1"/>
</dbReference>
<reference evidence="10 11" key="1">
    <citation type="submission" date="2013-11" db="EMBL/GenBank/DDBJ databases">
        <title>Genome sequencing of Stegodyphus mimosarum.</title>
        <authorList>
            <person name="Bechsgaard J."/>
        </authorList>
    </citation>
    <scope>NUCLEOTIDE SEQUENCE [LARGE SCALE GENOMIC DNA]</scope>
</reference>
<keyword evidence="7" id="KW-0472">Membrane</keyword>
<keyword evidence="6" id="KW-1133">Transmembrane helix</keyword>
<dbReference type="OMA" id="MIDENRA"/>
<evidence type="ECO:0000256" key="8">
    <source>
        <dbReference type="SAM" id="Coils"/>
    </source>
</evidence>
<evidence type="ECO:0000256" key="3">
    <source>
        <dbReference type="ARBA" id="ARBA00022448"/>
    </source>
</evidence>
<dbReference type="CDD" id="cd15848">
    <property type="entry name" value="SNARE_syntaxin1-like"/>
    <property type="match status" value="1"/>
</dbReference>
<dbReference type="PANTHER" id="PTHR19957:SF424">
    <property type="entry name" value="SYNTAXIN-1A"/>
    <property type="match status" value="1"/>
</dbReference>
<dbReference type="Gene3D" id="1.20.58.70">
    <property type="match status" value="1"/>
</dbReference>
<keyword evidence="4" id="KW-0812">Transmembrane</keyword>
<dbReference type="GO" id="GO:0006836">
    <property type="term" value="P:neurotransmitter transport"/>
    <property type="evidence" value="ECO:0007669"/>
    <property type="project" value="UniProtKB-KW"/>
</dbReference>
<dbReference type="GO" id="GO:0048278">
    <property type="term" value="P:vesicle docking"/>
    <property type="evidence" value="ECO:0007669"/>
    <property type="project" value="TreeGrafter"/>
</dbReference>
<feature type="non-terminal residue" evidence="10">
    <location>
        <position position="225"/>
    </location>
</feature>
<dbReference type="GO" id="GO:0006886">
    <property type="term" value="P:intracellular protein transport"/>
    <property type="evidence" value="ECO:0007669"/>
    <property type="project" value="TreeGrafter"/>
</dbReference>
<proteinExistence type="inferred from homology"/>
<dbReference type="GO" id="GO:0000149">
    <property type="term" value="F:SNARE binding"/>
    <property type="evidence" value="ECO:0007669"/>
    <property type="project" value="TreeGrafter"/>
</dbReference>
<dbReference type="GO" id="GO:0012505">
    <property type="term" value="C:endomembrane system"/>
    <property type="evidence" value="ECO:0007669"/>
    <property type="project" value="TreeGrafter"/>
</dbReference>
<sequence length="225" mass="26328">MDIQSLALFSEIERNIDEIEACVEQMRKKHNKILCSPFHDEDDYRDLDKIMAKIQNYSARTWTLLKGAKENRQKEDVRKSTIRMQNVQLNTLCQKFLDVLAEYSTAQTNYKERKKKLLKRQLEITGQQVDEEQLEEMIDENRAVFTKDYIVQVEKAREDLTDVKERCSELLKIETSLRELNDMLLSLSILISNQGDIVDSIERHVALASADVKDGNKKMEKSVRK</sequence>
<dbReference type="GO" id="GO:0005484">
    <property type="term" value="F:SNAP receptor activity"/>
    <property type="evidence" value="ECO:0007669"/>
    <property type="project" value="TreeGrafter"/>
</dbReference>
<dbReference type="SMART" id="SM00397">
    <property type="entry name" value="t_SNARE"/>
    <property type="match status" value="1"/>
</dbReference>
<accession>A0A087T1B6</accession>
<evidence type="ECO:0000259" key="9">
    <source>
        <dbReference type="PROSITE" id="PS50192"/>
    </source>
</evidence>
<organism evidence="10 11">
    <name type="scientific">Stegodyphus mimosarum</name>
    <name type="common">African social velvet spider</name>
    <dbReference type="NCBI Taxonomy" id="407821"/>
    <lineage>
        <taxon>Eukaryota</taxon>
        <taxon>Metazoa</taxon>
        <taxon>Ecdysozoa</taxon>
        <taxon>Arthropoda</taxon>
        <taxon>Chelicerata</taxon>
        <taxon>Arachnida</taxon>
        <taxon>Araneae</taxon>
        <taxon>Araneomorphae</taxon>
        <taxon>Entelegynae</taxon>
        <taxon>Eresoidea</taxon>
        <taxon>Eresidae</taxon>
        <taxon>Stegodyphus</taxon>
    </lineage>
</organism>
<comment type="similarity">
    <text evidence="2">Belongs to the syntaxin family.</text>
</comment>
<dbReference type="Proteomes" id="UP000054359">
    <property type="component" value="Unassembled WGS sequence"/>
</dbReference>
<dbReference type="SUPFAM" id="SSF47661">
    <property type="entry name" value="t-snare proteins"/>
    <property type="match status" value="1"/>
</dbReference>
<protein>
    <submittedName>
        <fullName evidence="10">Syntaxin-1A</fullName>
    </submittedName>
</protein>
<evidence type="ECO:0000256" key="2">
    <source>
        <dbReference type="ARBA" id="ARBA00009063"/>
    </source>
</evidence>
<dbReference type="GO" id="GO:0006887">
    <property type="term" value="P:exocytosis"/>
    <property type="evidence" value="ECO:0007669"/>
    <property type="project" value="TreeGrafter"/>
</dbReference>
<dbReference type="PROSITE" id="PS50192">
    <property type="entry name" value="T_SNARE"/>
    <property type="match status" value="1"/>
</dbReference>
<dbReference type="OrthoDB" id="6431323at2759"/>
<dbReference type="PANTHER" id="PTHR19957">
    <property type="entry name" value="SYNTAXIN"/>
    <property type="match status" value="1"/>
</dbReference>
<dbReference type="InterPro" id="IPR000727">
    <property type="entry name" value="T_SNARE_dom"/>
</dbReference>
<evidence type="ECO:0000256" key="4">
    <source>
        <dbReference type="ARBA" id="ARBA00022692"/>
    </source>
</evidence>
<dbReference type="GO" id="GO:0031201">
    <property type="term" value="C:SNARE complex"/>
    <property type="evidence" value="ECO:0007669"/>
    <property type="project" value="TreeGrafter"/>
</dbReference>
<dbReference type="AlphaFoldDB" id="A0A087T1B6"/>
<gene>
    <name evidence="10" type="ORF">X975_14809</name>
</gene>
<keyword evidence="3" id="KW-0813">Transport</keyword>
<evidence type="ECO:0000313" key="10">
    <source>
        <dbReference type="EMBL" id="KFM58905.1"/>
    </source>
</evidence>
<keyword evidence="11" id="KW-1185">Reference proteome</keyword>
<dbReference type="InterPro" id="IPR006011">
    <property type="entry name" value="Syntaxin_N"/>
</dbReference>
<name>A0A087T1B6_STEMI</name>
<dbReference type="GO" id="GO:0006906">
    <property type="term" value="P:vesicle fusion"/>
    <property type="evidence" value="ECO:0007669"/>
    <property type="project" value="TreeGrafter"/>
</dbReference>
<evidence type="ECO:0000313" key="11">
    <source>
        <dbReference type="Proteomes" id="UP000054359"/>
    </source>
</evidence>
<feature type="coiled-coil region" evidence="8">
    <location>
        <begin position="115"/>
        <end position="173"/>
    </location>
</feature>
<evidence type="ECO:0000256" key="7">
    <source>
        <dbReference type="ARBA" id="ARBA00023136"/>
    </source>
</evidence>
<dbReference type="InterPro" id="IPR045242">
    <property type="entry name" value="Syntaxin"/>
</dbReference>
<comment type="subcellular location">
    <subcellularLocation>
        <location evidence="1">Membrane</location>
        <topology evidence="1">Single-pass type IV membrane protein</topology>
    </subcellularLocation>
</comment>
<dbReference type="InterPro" id="IPR010989">
    <property type="entry name" value="SNARE"/>
</dbReference>